<dbReference type="RefSeq" id="WP_160372769.1">
    <property type="nucleotide sequence ID" value="NZ_WSTB01000001.1"/>
</dbReference>
<organism evidence="1 2">
    <name type="scientific">Flavobacterium hydrocarbonoxydans</name>
    <dbReference type="NCBI Taxonomy" id="2683249"/>
    <lineage>
        <taxon>Bacteria</taxon>
        <taxon>Pseudomonadati</taxon>
        <taxon>Bacteroidota</taxon>
        <taxon>Flavobacteriia</taxon>
        <taxon>Flavobacteriales</taxon>
        <taxon>Flavobacteriaceae</taxon>
        <taxon>Flavobacterium</taxon>
    </lineage>
</organism>
<dbReference type="EMBL" id="WSTB01000001">
    <property type="protein sequence ID" value="MWB92820.1"/>
    <property type="molecule type" value="Genomic_DNA"/>
</dbReference>
<protein>
    <submittedName>
        <fullName evidence="1">Uncharacterized protein</fullName>
    </submittedName>
</protein>
<name>A0A6I4NE54_9FLAO</name>
<sequence>MNLITEKPSHKDLVGKYKIVHSDYNFPNPENYILELKENGTFSFTKNPAISLCSNGNYELDYKFEDNEISFQCGFGWSPAHIKRNFRGFEIEFSIDENDKITYSKY</sequence>
<dbReference type="AlphaFoldDB" id="A0A6I4NE54"/>
<comment type="caution">
    <text evidence="1">The sequence shown here is derived from an EMBL/GenBank/DDBJ whole genome shotgun (WGS) entry which is preliminary data.</text>
</comment>
<proteinExistence type="predicted"/>
<gene>
    <name evidence="1" type="ORF">GON26_00425</name>
</gene>
<keyword evidence="2" id="KW-1185">Reference proteome</keyword>
<dbReference type="Proteomes" id="UP000471501">
    <property type="component" value="Unassembled WGS sequence"/>
</dbReference>
<evidence type="ECO:0000313" key="2">
    <source>
        <dbReference type="Proteomes" id="UP000471501"/>
    </source>
</evidence>
<reference evidence="1 2" key="1">
    <citation type="submission" date="2019-12" db="EMBL/GenBank/DDBJ databases">
        <authorList>
            <person name="Kim Y.S."/>
        </authorList>
    </citation>
    <scope>NUCLEOTIDE SEQUENCE [LARGE SCALE GENOMIC DNA]</scope>
    <source>
        <strain evidence="1 2">GA093</strain>
    </source>
</reference>
<accession>A0A6I4NE54</accession>
<evidence type="ECO:0000313" key="1">
    <source>
        <dbReference type="EMBL" id="MWB92820.1"/>
    </source>
</evidence>